<accession>W1PZ13</accession>
<dbReference type="SUPFAM" id="SSF53335">
    <property type="entry name" value="S-adenosyl-L-methionine-dependent methyltransferases"/>
    <property type="match status" value="1"/>
</dbReference>
<evidence type="ECO:0000313" key="3">
    <source>
        <dbReference type="EMBL" id="ERN12780.1"/>
    </source>
</evidence>
<dbReference type="GO" id="GO:0008757">
    <property type="term" value="F:S-adenosylmethionine-dependent methyltransferase activity"/>
    <property type="evidence" value="ECO:0007669"/>
    <property type="project" value="InterPro"/>
</dbReference>
<protein>
    <recommendedName>
        <fullName evidence="2">Methyltransferase type 11 domain-containing protein</fullName>
    </recommendedName>
</protein>
<name>W1PZ13_AMBTC</name>
<dbReference type="Gramene" id="ERN12780">
    <property type="protein sequence ID" value="ERN12780"/>
    <property type="gene ID" value="AMTR_s00043p00204240"/>
</dbReference>
<dbReference type="OMA" id="WMTQVSS"/>
<dbReference type="InterPro" id="IPR013216">
    <property type="entry name" value="Methyltransf_11"/>
</dbReference>
<gene>
    <name evidence="3" type="ORF">AMTR_s00043p00204240</name>
</gene>
<reference evidence="4" key="1">
    <citation type="journal article" date="2013" name="Science">
        <title>The Amborella genome and the evolution of flowering plants.</title>
        <authorList>
            <consortium name="Amborella Genome Project"/>
        </authorList>
    </citation>
    <scope>NUCLEOTIDE SEQUENCE [LARGE SCALE GENOMIC DNA]</scope>
</reference>
<dbReference type="EMBL" id="KI392605">
    <property type="protein sequence ID" value="ERN12780.1"/>
    <property type="molecule type" value="Genomic_DNA"/>
</dbReference>
<evidence type="ECO:0000259" key="2">
    <source>
        <dbReference type="Pfam" id="PF08241"/>
    </source>
</evidence>
<evidence type="ECO:0000256" key="1">
    <source>
        <dbReference type="SAM" id="Phobius"/>
    </source>
</evidence>
<dbReference type="eggNOG" id="ENOG502R2IK">
    <property type="taxonomic scope" value="Eukaryota"/>
</dbReference>
<keyword evidence="1" id="KW-0472">Membrane</keyword>
<organism evidence="3 4">
    <name type="scientific">Amborella trichopoda</name>
    <dbReference type="NCBI Taxonomy" id="13333"/>
    <lineage>
        <taxon>Eukaryota</taxon>
        <taxon>Viridiplantae</taxon>
        <taxon>Streptophyta</taxon>
        <taxon>Embryophyta</taxon>
        <taxon>Tracheophyta</taxon>
        <taxon>Spermatophyta</taxon>
        <taxon>Magnoliopsida</taxon>
        <taxon>Amborellales</taxon>
        <taxon>Amborellaceae</taxon>
        <taxon>Amborella</taxon>
    </lineage>
</organism>
<dbReference type="HOGENOM" id="CLU_076466_0_0_1"/>
<evidence type="ECO:0000313" key="4">
    <source>
        <dbReference type="Proteomes" id="UP000017836"/>
    </source>
</evidence>
<dbReference type="InterPro" id="IPR029063">
    <property type="entry name" value="SAM-dependent_MTases_sf"/>
</dbReference>
<dbReference type="Gene3D" id="3.40.50.150">
    <property type="entry name" value="Vaccinia Virus protein VP39"/>
    <property type="match status" value="1"/>
</dbReference>
<keyword evidence="4" id="KW-1185">Reference proteome</keyword>
<feature type="domain" description="Methyltransferase type 11" evidence="2">
    <location>
        <begin position="96"/>
        <end position="175"/>
    </location>
</feature>
<sequence>MDSISHSSLNRIAYAGLIIASIAALLAITNPRTCKPSISFPHASCQTNLRRVTTIENKNKKLWSTKEWRKRVDSFKELFHNLTANGFLSNDSKVLCVSAGAGHEVMALKEMGLKNVDGVEIVGSPPLVKRADPHDLPFSGGVFDVCYSAHLAESLFPSRFVSEIERTVRLMGFCILTVEACSDEKLARVTGFFRNSNLVFVGNVTLGEDELTQMVMRRESYS</sequence>
<proteinExistence type="predicted"/>
<dbReference type="Proteomes" id="UP000017836">
    <property type="component" value="Unassembled WGS sequence"/>
</dbReference>
<dbReference type="PANTHER" id="PTHR45085:SF3">
    <property type="entry name" value="S-ADENOSYL-L-METHIONINE-DEPENDENT METHYLTRANSFERASES SUPERFAMILY PROTEIN"/>
    <property type="match status" value="1"/>
</dbReference>
<dbReference type="PANTHER" id="PTHR45085">
    <property type="entry name" value="F21J9.14"/>
    <property type="match status" value="1"/>
</dbReference>
<feature type="transmembrane region" description="Helical" evidence="1">
    <location>
        <begin position="12"/>
        <end position="29"/>
    </location>
</feature>
<dbReference type="Pfam" id="PF08241">
    <property type="entry name" value="Methyltransf_11"/>
    <property type="match status" value="1"/>
</dbReference>
<keyword evidence="1" id="KW-1133">Transmembrane helix</keyword>
<keyword evidence="1" id="KW-0812">Transmembrane</keyword>
<dbReference type="AlphaFoldDB" id="W1PZ13"/>